<dbReference type="Proteomes" id="UP000247903">
    <property type="component" value="Unassembled WGS sequence"/>
</dbReference>
<dbReference type="EMBL" id="QJHK01000003">
    <property type="protein sequence ID" value="PXY41834.1"/>
    <property type="molecule type" value="Genomic_DNA"/>
</dbReference>
<name>A0A2V4C6L6_9FLAO</name>
<dbReference type="AlphaFoldDB" id="A0A2V4C6L6"/>
<evidence type="ECO:0000313" key="2">
    <source>
        <dbReference type="Proteomes" id="UP000247903"/>
    </source>
</evidence>
<protein>
    <submittedName>
        <fullName evidence="1">Uncharacterized protein</fullName>
    </submittedName>
</protein>
<sequence>MSFAIVDYIINPKIRHTGQKFKHSKIKMYSFHKQGFYSYEYNAIITNGKLENNPKFFYETNSPHKGWKWHPFVFFL</sequence>
<comment type="caution">
    <text evidence="1">The sequence shown here is derived from an EMBL/GenBank/DDBJ whole genome shotgun (WGS) entry which is preliminary data.</text>
</comment>
<organism evidence="1 2">
    <name type="scientific">Flavobacterium cheongpyeongense</name>
    <dbReference type="NCBI Taxonomy" id="2212651"/>
    <lineage>
        <taxon>Bacteria</taxon>
        <taxon>Pseudomonadati</taxon>
        <taxon>Bacteroidota</taxon>
        <taxon>Flavobacteriia</taxon>
        <taxon>Flavobacteriales</taxon>
        <taxon>Flavobacteriaceae</taxon>
        <taxon>Flavobacterium</taxon>
    </lineage>
</organism>
<reference evidence="1 2" key="1">
    <citation type="submission" date="2018-05" db="EMBL/GenBank/DDBJ databases">
        <title>Flavobacterium sp. strain IMCC34759, incomplete genome.</title>
        <authorList>
            <person name="Joung Y."/>
            <person name="Cho J."/>
        </authorList>
    </citation>
    <scope>NUCLEOTIDE SEQUENCE [LARGE SCALE GENOMIC DNA]</scope>
    <source>
        <strain evidence="1 2">IMCC34759</strain>
    </source>
</reference>
<gene>
    <name evidence="1" type="ORF">DMB65_04525</name>
</gene>
<evidence type="ECO:0000313" key="1">
    <source>
        <dbReference type="EMBL" id="PXY41834.1"/>
    </source>
</evidence>
<keyword evidence="2" id="KW-1185">Reference proteome</keyword>
<proteinExistence type="predicted"/>
<accession>A0A2V4C6L6</accession>